<evidence type="ECO:0000256" key="4">
    <source>
        <dbReference type="PROSITE-ProRule" id="PRU10055"/>
    </source>
</evidence>
<dbReference type="InterPro" id="IPR017853">
    <property type="entry name" value="GH"/>
</dbReference>
<organism evidence="7 8">
    <name type="scientific">Dictyobacter arantiisoli</name>
    <dbReference type="NCBI Taxonomy" id="2014874"/>
    <lineage>
        <taxon>Bacteria</taxon>
        <taxon>Bacillati</taxon>
        <taxon>Chloroflexota</taxon>
        <taxon>Ktedonobacteria</taxon>
        <taxon>Ktedonobacterales</taxon>
        <taxon>Dictyobacteraceae</taxon>
        <taxon>Dictyobacter</taxon>
    </lineage>
</organism>
<name>A0A5A5TDC2_9CHLR</name>
<dbReference type="Gene3D" id="3.20.20.80">
    <property type="entry name" value="Glycosidases"/>
    <property type="match status" value="1"/>
</dbReference>
<evidence type="ECO:0000256" key="6">
    <source>
        <dbReference type="RuleBase" id="RU004468"/>
    </source>
</evidence>
<dbReference type="PROSITE" id="PS00653">
    <property type="entry name" value="GLYCOSYL_HYDROL_F1_2"/>
    <property type="match status" value="1"/>
</dbReference>
<dbReference type="PRINTS" id="PR00131">
    <property type="entry name" value="GLHYDRLASE1"/>
</dbReference>
<dbReference type="InterPro" id="IPR033132">
    <property type="entry name" value="GH_1_N_CS"/>
</dbReference>
<evidence type="ECO:0000313" key="7">
    <source>
        <dbReference type="EMBL" id="GCF09205.1"/>
    </source>
</evidence>
<accession>A0A5A5TDC2</accession>
<dbReference type="RefSeq" id="WP_172632108.1">
    <property type="nucleotide sequence ID" value="NZ_BIXY01000038.1"/>
</dbReference>
<dbReference type="GO" id="GO:0005975">
    <property type="term" value="P:carbohydrate metabolic process"/>
    <property type="evidence" value="ECO:0007669"/>
    <property type="project" value="InterPro"/>
</dbReference>
<dbReference type="InterPro" id="IPR018120">
    <property type="entry name" value="Glyco_hydro_1_AS"/>
</dbReference>
<dbReference type="SUPFAM" id="SSF51445">
    <property type="entry name" value="(Trans)glycosidases"/>
    <property type="match status" value="1"/>
</dbReference>
<dbReference type="Proteomes" id="UP000322530">
    <property type="component" value="Unassembled WGS sequence"/>
</dbReference>
<protein>
    <submittedName>
        <fullName evidence="7">Beta-glucosidase</fullName>
    </submittedName>
</protein>
<keyword evidence="8" id="KW-1185">Reference proteome</keyword>
<dbReference type="PROSITE" id="PS00572">
    <property type="entry name" value="GLYCOSYL_HYDROL_F1_1"/>
    <property type="match status" value="1"/>
</dbReference>
<sequence length="459" mass="52945">MGQQALHFPKDFLWGTASAAYQCEGGITNNQWYRWEQQGRIVSGDRCGLAANWWEAAEKDFLLAEQMENNALRLSLEWSRIEPQEGQWDHTALERYRSMLLALHRLHITPVVTLHHFTDPLWFAERGGFAKASNVRFFIRYIAHVVAVLRDVCSFWVTINEPNVYAFQGYLFGVFPPGEKDILLTFTVLHNMMQAHVEAFYTVRRLQPESQIGYCLHYRLFDPAQPLSPLDQGAANVQETLFNWSVLQAAETGRFRFPSSPLLATIPHAAGTRDYHGINYYTREMVRFDPRRPLEAFGRRYPHPGALSNDVGLSESFGEIYPEGLYRVLKAVYRRTRGNKPLYITENGFSDRLDDRRPGALLAHLAHLHRAIREGIPVKGYFHWTLVDNFEWNEGWFVRFGLIELDPVTQQRIPRRSASMFGEICRANAITEAIVERYAPDLIKTIFDQSSFSGRKLSV</sequence>
<dbReference type="PANTHER" id="PTHR10353">
    <property type="entry name" value="GLYCOSYL HYDROLASE"/>
    <property type="match status" value="1"/>
</dbReference>
<evidence type="ECO:0000256" key="1">
    <source>
        <dbReference type="ARBA" id="ARBA00010838"/>
    </source>
</evidence>
<dbReference type="PANTHER" id="PTHR10353:SF209">
    <property type="entry name" value="GALACTOLIPID GALACTOSYLTRANSFERASE SFR2, CHLOROPLASTIC"/>
    <property type="match status" value="1"/>
</dbReference>
<dbReference type="EMBL" id="BIXY01000038">
    <property type="protein sequence ID" value="GCF09205.1"/>
    <property type="molecule type" value="Genomic_DNA"/>
</dbReference>
<dbReference type="AlphaFoldDB" id="A0A5A5TDC2"/>
<comment type="similarity">
    <text evidence="1 5">Belongs to the glycosyl hydrolase 1 family.</text>
</comment>
<gene>
    <name evidence="7" type="ORF">KDI_27690</name>
</gene>
<dbReference type="GO" id="GO:0008422">
    <property type="term" value="F:beta-glucosidase activity"/>
    <property type="evidence" value="ECO:0007669"/>
    <property type="project" value="TreeGrafter"/>
</dbReference>
<proteinExistence type="inferred from homology"/>
<dbReference type="InterPro" id="IPR001360">
    <property type="entry name" value="Glyco_hydro_1"/>
</dbReference>
<comment type="caution">
    <text evidence="7">The sequence shown here is derived from an EMBL/GenBank/DDBJ whole genome shotgun (WGS) entry which is preliminary data.</text>
</comment>
<evidence type="ECO:0000256" key="2">
    <source>
        <dbReference type="ARBA" id="ARBA00022801"/>
    </source>
</evidence>
<keyword evidence="2 6" id="KW-0378">Hydrolase</keyword>
<keyword evidence="3 6" id="KW-0326">Glycosidase</keyword>
<evidence type="ECO:0000256" key="3">
    <source>
        <dbReference type="ARBA" id="ARBA00023295"/>
    </source>
</evidence>
<evidence type="ECO:0000313" key="8">
    <source>
        <dbReference type="Proteomes" id="UP000322530"/>
    </source>
</evidence>
<dbReference type="Pfam" id="PF00232">
    <property type="entry name" value="Glyco_hydro_1"/>
    <property type="match status" value="1"/>
</dbReference>
<reference evidence="7 8" key="1">
    <citation type="submission" date="2019-01" db="EMBL/GenBank/DDBJ databases">
        <title>Draft genome sequence of Dictyobacter sp. Uno17.</title>
        <authorList>
            <person name="Wang C.M."/>
            <person name="Zheng Y."/>
            <person name="Sakai Y."/>
            <person name="Abe K."/>
            <person name="Yokota A."/>
            <person name="Yabe S."/>
        </authorList>
    </citation>
    <scope>NUCLEOTIDE SEQUENCE [LARGE SCALE GENOMIC DNA]</scope>
    <source>
        <strain evidence="7 8">Uno17</strain>
    </source>
</reference>
<feature type="active site" description="Nucleophile" evidence="4">
    <location>
        <position position="346"/>
    </location>
</feature>
<evidence type="ECO:0000256" key="5">
    <source>
        <dbReference type="RuleBase" id="RU003690"/>
    </source>
</evidence>